<dbReference type="EMBL" id="JASVDS010000008">
    <property type="protein sequence ID" value="MDL5034318.1"/>
    <property type="molecule type" value="Genomic_DNA"/>
</dbReference>
<proteinExistence type="predicted"/>
<evidence type="ECO:0000313" key="1">
    <source>
        <dbReference type="EMBL" id="MDL5034318.1"/>
    </source>
</evidence>
<gene>
    <name evidence="1" type="ORF">QRD43_20620</name>
</gene>
<organism evidence="1 2">
    <name type="scientific">Roseateles subflavus</name>
    <dbReference type="NCBI Taxonomy" id="3053353"/>
    <lineage>
        <taxon>Bacteria</taxon>
        <taxon>Pseudomonadati</taxon>
        <taxon>Pseudomonadota</taxon>
        <taxon>Betaproteobacteria</taxon>
        <taxon>Burkholderiales</taxon>
        <taxon>Sphaerotilaceae</taxon>
        <taxon>Roseateles</taxon>
    </lineage>
</organism>
<reference evidence="1 2" key="1">
    <citation type="submission" date="2023-06" db="EMBL/GenBank/DDBJ databases">
        <title>Pelomonas sp. APW6 16S ribosomal RNA gene genome sequencing and assembly.</title>
        <authorList>
            <person name="Woo H."/>
        </authorList>
    </citation>
    <scope>NUCLEOTIDE SEQUENCE [LARGE SCALE GENOMIC DNA]</scope>
    <source>
        <strain evidence="1 2">APW6</strain>
    </source>
</reference>
<name>A0ABT7LN69_9BURK</name>
<accession>A0ABT7LN69</accession>
<comment type="caution">
    <text evidence="1">The sequence shown here is derived from an EMBL/GenBank/DDBJ whole genome shotgun (WGS) entry which is preliminary data.</text>
</comment>
<dbReference type="RefSeq" id="WP_285984394.1">
    <property type="nucleotide sequence ID" value="NZ_JASVDS010000008.1"/>
</dbReference>
<protein>
    <submittedName>
        <fullName evidence="1">Uncharacterized protein</fullName>
    </submittedName>
</protein>
<sequence>MGMFDNVKFDHPMPDGFGGGNFHCKDLRHGMDMATYEVGADGRLRRIASDEGQPLGDLNYSHHLVITGDGHPHSYTLVFKAGTLCEIRCFQTGVAVPFVAVDGGTN</sequence>
<keyword evidence="2" id="KW-1185">Reference proteome</keyword>
<evidence type="ECO:0000313" key="2">
    <source>
        <dbReference type="Proteomes" id="UP001238603"/>
    </source>
</evidence>
<dbReference type="Proteomes" id="UP001238603">
    <property type="component" value="Unassembled WGS sequence"/>
</dbReference>